<dbReference type="PANTHER" id="PTHR33524">
    <property type="entry name" value="C5ORF35"/>
    <property type="match status" value="1"/>
</dbReference>
<protein>
    <submittedName>
        <fullName evidence="1">Uncharacterized protein</fullName>
    </submittedName>
</protein>
<dbReference type="EMBL" id="WHWC01000015">
    <property type="protein sequence ID" value="KAG8369283.1"/>
    <property type="molecule type" value="Genomic_DNA"/>
</dbReference>
<comment type="caution">
    <text evidence="1">The sequence shown here is derived from an EMBL/GenBank/DDBJ whole genome shotgun (WGS) entry which is preliminary data.</text>
</comment>
<keyword evidence="2" id="KW-1185">Reference proteome</keyword>
<evidence type="ECO:0000313" key="1">
    <source>
        <dbReference type="EMBL" id="KAG8369283.1"/>
    </source>
</evidence>
<dbReference type="InterPro" id="IPR040415">
    <property type="entry name" value="SETD9"/>
</dbReference>
<dbReference type="AlphaFoldDB" id="A0AAV6WF96"/>
<organism evidence="1 2">
    <name type="scientific">Buddleja alternifolia</name>
    <dbReference type="NCBI Taxonomy" id="168488"/>
    <lineage>
        <taxon>Eukaryota</taxon>
        <taxon>Viridiplantae</taxon>
        <taxon>Streptophyta</taxon>
        <taxon>Embryophyta</taxon>
        <taxon>Tracheophyta</taxon>
        <taxon>Spermatophyta</taxon>
        <taxon>Magnoliopsida</taxon>
        <taxon>eudicotyledons</taxon>
        <taxon>Gunneridae</taxon>
        <taxon>Pentapetalae</taxon>
        <taxon>asterids</taxon>
        <taxon>lamiids</taxon>
        <taxon>Lamiales</taxon>
        <taxon>Scrophulariaceae</taxon>
        <taxon>Buddlejeae</taxon>
        <taxon>Buddleja</taxon>
    </lineage>
</organism>
<accession>A0AAV6WF96</accession>
<proteinExistence type="predicted"/>
<evidence type="ECO:0000313" key="2">
    <source>
        <dbReference type="Proteomes" id="UP000826271"/>
    </source>
</evidence>
<dbReference type="PANTHER" id="PTHR33524:SF1">
    <property type="entry name" value="SET DOMAIN-CONTAINING PROTEIN"/>
    <property type="match status" value="1"/>
</dbReference>
<gene>
    <name evidence="1" type="ORF">BUALT_Bualt15G0135300</name>
</gene>
<dbReference type="Proteomes" id="UP000826271">
    <property type="component" value="Unassembled WGS sequence"/>
</dbReference>
<reference evidence="1" key="1">
    <citation type="submission" date="2019-10" db="EMBL/GenBank/DDBJ databases">
        <authorList>
            <person name="Zhang R."/>
            <person name="Pan Y."/>
            <person name="Wang J."/>
            <person name="Ma R."/>
            <person name="Yu S."/>
        </authorList>
    </citation>
    <scope>NUCLEOTIDE SEQUENCE</scope>
    <source>
        <strain evidence="1">LA-IB0</strain>
        <tissue evidence="1">Leaf</tissue>
    </source>
</reference>
<sequence length="83" mass="9721">MMLRNLQRTIVKDVVETKPLKRFEVSQKLKDYIGYTLEIKPSQIEHKESGQGLFLDGEADVGAVNFFQLYMLIDSELFFFILF</sequence>
<name>A0AAV6WF96_9LAMI</name>